<dbReference type="EMBL" id="RHHM01000002">
    <property type="protein sequence ID" value="RQM39457.1"/>
    <property type="molecule type" value="Genomic_DNA"/>
</dbReference>
<accession>A0A3N6S3M0</accession>
<evidence type="ECO:0000313" key="2">
    <source>
        <dbReference type="EMBL" id="RQM39457.1"/>
    </source>
</evidence>
<feature type="domain" description="Toxin SymE-like" evidence="1">
    <location>
        <begin position="17"/>
        <end position="75"/>
    </location>
</feature>
<dbReference type="OrthoDB" id="6053337at2"/>
<proteinExistence type="predicted"/>
<gene>
    <name evidence="2" type="ORF">EB241_03210</name>
</gene>
<reference evidence="2 3" key="1">
    <citation type="submission" date="2018-10" db="EMBL/GenBank/DDBJ databases">
        <title>Draft genome sequence for the type isolate of Erwinia psidii, agent causal of bacterial blight in guava (Psidium guajava) and wilt and die-back of Eucalyptus spp.</title>
        <authorList>
            <person name="Hermenegildo P.S."/>
            <person name="Santos S.A."/>
            <person name="Guimaraes L.M.S."/>
            <person name="Vidigal P.M.P."/>
            <person name="Pereira I.C."/>
            <person name="Badel J.L."/>
            <person name="Alfenas-Zerbini P."/>
            <person name="Ferreira M.A.S.V."/>
            <person name="Alfenas A.C."/>
        </authorList>
    </citation>
    <scope>NUCLEOTIDE SEQUENCE [LARGE SCALE GENOMIC DNA]</scope>
    <source>
        <strain evidence="2 3">IBSBF 435</strain>
    </source>
</reference>
<dbReference type="GO" id="GO:0016788">
    <property type="term" value="F:hydrolase activity, acting on ester bonds"/>
    <property type="evidence" value="ECO:0007669"/>
    <property type="project" value="InterPro"/>
</dbReference>
<protein>
    <submittedName>
        <fullName evidence="2">Type I addiction module toxin, SymE family</fullName>
    </submittedName>
</protein>
<evidence type="ECO:0000313" key="3">
    <source>
        <dbReference type="Proteomes" id="UP000279457"/>
    </source>
</evidence>
<dbReference type="AlphaFoldDB" id="A0A3N6S3M0"/>
<dbReference type="GO" id="GO:0003723">
    <property type="term" value="F:RNA binding"/>
    <property type="evidence" value="ECO:0007669"/>
    <property type="project" value="InterPro"/>
</dbReference>
<sequence length="123" mass="13724">MAEHDTKPEASISKGLRQLKVGYTSIRHADRNDMTTCYSRCPSINLRGNWLQEAGFETDTPVDVRVMKDCLVITTKPKSPQIPLTREMLNRTEALPDKARQELCTLVSALLIREGLGKVAPGE</sequence>
<dbReference type="InterPro" id="IPR014944">
    <property type="entry name" value="Toxin_SymE-like"/>
</dbReference>
<evidence type="ECO:0000259" key="1">
    <source>
        <dbReference type="Pfam" id="PF08845"/>
    </source>
</evidence>
<organism evidence="2 3">
    <name type="scientific">Erwinia psidii</name>
    <dbReference type="NCBI Taxonomy" id="69224"/>
    <lineage>
        <taxon>Bacteria</taxon>
        <taxon>Pseudomonadati</taxon>
        <taxon>Pseudomonadota</taxon>
        <taxon>Gammaproteobacteria</taxon>
        <taxon>Enterobacterales</taxon>
        <taxon>Erwiniaceae</taxon>
        <taxon>Erwinia</taxon>
    </lineage>
</organism>
<dbReference type="GO" id="GO:0005737">
    <property type="term" value="C:cytoplasm"/>
    <property type="evidence" value="ECO:0007669"/>
    <property type="project" value="InterPro"/>
</dbReference>
<dbReference type="GO" id="GO:0016070">
    <property type="term" value="P:RNA metabolic process"/>
    <property type="evidence" value="ECO:0007669"/>
    <property type="project" value="InterPro"/>
</dbReference>
<dbReference type="Pfam" id="PF08845">
    <property type="entry name" value="SymE_toxin"/>
    <property type="match status" value="1"/>
</dbReference>
<dbReference type="RefSeq" id="WP_124231765.1">
    <property type="nucleotide sequence ID" value="NZ_RHHM01000002.1"/>
</dbReference>
<comment type="caution">
    <text evidence="2">The sequence shown here is derived from an EMBL/GenBank/DDBJ whole genome shotgun (WGS) entry which is preliminary data.</text>
</comment>
<dbReference type="Proteomes" id="UP000279457">
    <property type="component" value="Unassembled WGS sequence"/>
</dbReference>
<keyword evidence="3" id="KW-1185">Reference proteome</keyword>
<name>A0A3N6S3M0_9GAMM</name>